<dbReference type="Gene3D" id="3.40.50.10330">
    <property type="entry name" value="Probable inorganic polyphosphate/atp-NAD kinase, domain 1"/>
    <property type="match status" value="1"/>
</dbReference>
<reference evidence="1" key="1">
    <citation type="submission" date="2023-01" db="EMBL/GenBank/DDBJ databases">
        <title>Whole genome sequence of Paucibacter sp. S2-9 isolated from pond sediment.</title>
        <authorList>
            <person name="Jung J.Y."/>
        </authorList>
    </citation>
    <scope>NUCLEOTIDE SEQUENCE</scope>
    <source>
        <strain evidence="1">S2-9</strain>
    </source>
</reference>
<proteinExistence type="predicted"/>
<dbReference type="Pfam" id="PF20143">
    <property type="entry name" value="NAD_kinase_C"/>
    <property type="match status" value="1"/>
</dbReference>
<accession>A0AA95SLU6</accession>
<keyword evidence="1" id="KW-0808">Transferase</keyword>
<evidence type="ECO:0000313" key="2">
    <source>
        <dbReference type="Proteomes" id="UP001177769"/>
    </source>
</evidence>
<dbReference type="InterPro" id="IPR002504">
    <property type="entry name" value="NADK"/>
</dbReference>
<sequence>MRVGLIINPIAGAGGPLALHGSDAYRPGAELPVWAAQRAEEALRALMVSCQPEWVCGAGAMGEDLLYALGIKPKVLGPRCWPSSAAQTRAIAEQMLAQDLTLLLFVGGDGTARDVLDAVGEALPVLGIPAGVKLQSACFGVSPRAAGALAASYLSSHARVSESREVLDLDEAALGQGRVQAQLYGQLRVPVDAKRLLQGRKSRSEAGDAVDAAQLAASLLPQLRQGLHLIGPGSTTWALKQALKLDGSLIGVDVVLDGALWLRDATEAQLWELARQRQPRLWLTAIGGQGHVLGRGNAPLSPRVLQALGRAALTLLITPRKLQALGGVPLRVDCGSAAVDALYAGPVRALTGPREQAMLRLVAA</sequence>
<name>A0AA95SLU6_9BURK</name>
<evidence type="ECO:0000313" key="1">
    <source>
        <dbReference type="EMBL" id="WIT12578.1"/>
    </source>
</evidence>
<dbReference type="RefSeq" id="WP_285233676.1">
    <property type="nucleotide sequence ID" value="NZ_CP116346.1"/>
</dbReference>
<dbReference type="SUPFAM" id="SSF111331">
    <property type="entry name" value="NAD kinase/diacylglycerol kinase-like"/>
    <property type="match status" value="1"/>
</dbReference>
<protein>
    <submittedName>
        <fullName evidence="1">ATP-NAD kinase family protein</fullName>
    </submittedName>
</protein>
<dbReference type="InterPro" id="IPR016064">
    <property type="entry name" value="NAD/diacylglycerol_kinase_sf"/>
</dbReference>
<dbReference type="EMBL" id="CP116346">
    <property type="protein sequence ID" value="WIT12578.1"/>
    <property type="molecule type" value="Genomic_DNA"/>
</dbReference>
<dbReference type="GO" id="GO:0005524">
    <property type="term" value="F:ATP binding"/>
    <property type="evidence" value="ECO:0007669"/>
    <property type="project" value="UniProtKB-ARBA"/>
</dbReference>
<dbReference type="KEGG" id="pais:PFX98_02930"/>
<dbReference type="PANTHER" id="PTHR40697:SF2">
    <property type="entry name" value="ATP-NAD KINASE-RELATED"/>
    <property type="match status" value="1"/>
</dbReference>
<keyword evidence="1" id="KW-0418">Kinase</keyword>
<dbReference type="InterPro" id="IPR017438">
    <property type="entry name" value="ATP-NAD_kinase_N"/>
</dbReference>
<dbReference type="AlphaFoldDB" id="A0AA95SLU6"/>
<dbReference type="Pfam" id="PF01513">
    <property type="entry name" value="NAD_kinase"/>
    <property type="match status" value="1"/>
</dbReference>
<dbReference type="InterPro" id="IPR039065">
    <property type="entry name" value="AcoX-like"/>
</dbReference>
<gene>
    <name evidence="1" type="ORF">PFX98_02930</name>
</gene>
<organism evidence="1 2">
    <name type="scientific">Paucibacter sediminis</name>
    <dbReference type="NCBI Taxonomy" id="3019553"/>
    <lineage>
        <taxon>Bacteria</taxon>
        <taxon>Pseudomonadati</taxon>
        <taxon>Pseudomonadota</taxon>
        <taxon>Betaproteobacteria</taxon>
        <taxon>Burkholderiales</taxon>
        <taxon>Sphaerotilaceae</taxon>
        <taxon>Roseateles</taxon>
    </lineage>
</organism>
<keyword evidence="2" id="KW-1185">Reference proteome</keyword>
<dbReference type="PANTHER" id="PTHR40697">
    <property type="entry name" value="ACETOIN CATABOLISM PROTEIN X"/>
    <property type="match status" value="1"/>
</dbReference>
<dbReference type="GO" id="GO:0051287">
    <property type="term" value="F:NAD binding"/>
    <property type="evidence" value="ECO:0007669"/>
    <property type="project" value="UniProtKB-ARBA"/>
</dbReference>
<dbReference type="GO" id="GO:0003951">
    <property type="term" value="F:NAD+ kinase activity"/>
    <property type="evidence" value="ECO:0007669"/>
    <property type="project" value="InterPro"/>
</dbReference>
<dbReference type="GO" id="GO:0006741">
    <property type="term" value="P:NADP+ biosynthetic process"/>
    <property type="evidence" value="ECO:0007669"/>
    <property type="project" value="InterPro"/>
</dbReference>
<dbReference type="Proteomes" id="UP001177769">
    <property type="component" value="Chromosome"/>
</dbReference>